<proteinExistence type="predicted"/>
<feature type="transmembrane region" description="Helical" evidence="1">
    <location>
        <begin position="144"/>
        <end position="164"/>
    </location>
</feature>
<reference evidence="2 3" key="1">
    <citation type="submission" date="2024-07" db="EMBL/GenBank/DDBJ databases">
        <title>Section-level genome sequencing and comparative genomics of Aspergillus sections Usti and Cavernicolus.</title>
        <authorList>
            <consortium name="Lawrence Berkeley National Laboratory"/>
            <person name="Nybo J.L."/>
            <person name="Vesth T.C."/>
            <person name="Theobald S."/>
            <person name="Frisvad J.C."/>
            <person name="Larsen T.O."/>
            <person name="Kjaerboelling I."/>
            <person name="Rothschild-Mancinelli K."/>
            <person name="Lyhne E.K."/>
            <person name="Kogle M.E."/>
            <person name="Barry K."/>
            <person name="Clum A."/>
            <person name="Na H."/>
            <person name="Ledsgaard L."/>
            <person name="Lin J."/>
            <person name="Lipzen A."/>
            <person name="Kuo A."/>
            <person name="Riley R."/>
            <person name="Mondo S."/>
            <person name="LaButti K."/>
            <person name="Haridas S."/>
            <person name="Pangalinan J."/>
            <person name="Salamov A.A."/>
            <person name="Simmons B.A."/>
            <person name="Magnuson J.K."/>
            <person name="Chen J."/>
            <person name="Drula E."/>
            <person name="Henrissat B."/>
            <person name="Wiebenga A."/>
            <person name="Lubbers R.J."/>
            <person name="Gomes A.C."/>
            <person name="Makela M.R."/>
            <person name="Stajich J."/>
            <person name="Grigoriev I.V."/>
            <person name="Mortensen U.H."/>
            <person name="De vries R.P."/>
            <person name="Baker S.E."/>
            <person name="Andersen M.R."/>
        </authorList>
    </citation>
    <scope>NUCLEOTIDE SEQUENCE [LARGE SCALE GENOMIC DNA]</scope>
    <source>
        <strain evidence="2 3">CBS 600.67</strain>
    </source>
</reference>
<evidence type="ECO:0000313" key="2">
    <source>
        <dbReference type="EMBL" id="KAL2816422.1"/>
    </source>
</evidence>
<keyword evidence="1" id="KW-0472">Membrane</keyword>
<gene>
    <name evidence="2" type="ORF">BDW59DRAFT_166358</name>
</gene>
<dbReference type="EMBL" id="JBFXLS010000101">
    <property type="protein sequence ID" value="KAL2816422.1"/>
    <property type="molecule type" value="Genomic_DNA"/>
</dbReference>
<dbReference type="Proteomes" id="UP001610335">
    <property type="component" value="Unassembled WGS sequence"/>
</dbReference>
<sequence>MSSQGDITCPTCKRTFPAIFLDCFNCSCAELLEAFNKLLANLTAKTADGDFEWKPATLEEFDAKMADIHKMFVSIMREHMVQFMARVDLAVQSGTMLPGEGECFREFVKGLLARFEANTRPNELASRTMRDKVMRHVLSRTNTASVGGTLLPGLVIGGGLYLLYTVLQS</sequence>
<organism evidence="2 3">
    <name type="scientific">Aspergillus cavernicola</name>
    <dbReference type="NCBI Taxonomy" id="176166"/>
    <lineage>
        <taxon>Eukaryota</taxon>
        <taxon>Fungi</taxon>
        <taxon>Dikarya</taxon>
        <taxon>Ascomycota</taxon>
        <taxon>Pezizomycotina</taxon>
        <taxon>Eurotiomycetes</taxon>
        <taxon>Eurotiomycetidae</taxon>
        <taxon>Eurotiales</taxon>
        <taxon>Aspergillaceae</taxon>
        <taxon>Aspergillus</taxon>
        <taxon>Aspergillus subgen. Nidulantes</taxon>
    </lineage>
</organism>
<evidence type="ECO:0000313" key="3">
    <source>
        <dbReference type="Proteomes" id="UP001610335"/>
    </source>
</evidence>
<keyword evidence="1" id="KW-1133">Transmembrane helix</keyword>
<protein>
    <submittedName>
        <fullName evidence="2">Uncharacterized protein</fullName>
    </submittedName>
</protein>
<accession>A0ABR4HM18</accession>
<keyword evidence="3" id="KW-1185">Reference proteome</keyword>
<comment type="caution">
    <text evidence="2">The sequence shown here is derived from an EMBL/GenBank/DDBJ whole genome shotgun (WGS) entry which is preliminary data.</text>
</comment>
<keyword evidence="1" id="KW-0812">Transmembrane</keyword>
<name>A0ABR4HM18_9EURO</name>
<evidence type="ECO:0000256" key="1">
    <source>
        <dbReference type="SAM" id="Phobius"/>
    </source>
</evidence>